<gene>
    <name evidence="1" type="ORF">BLA6863_01435</name>
</gene>
<reference evidence="1 2" key="1">
    <citation type="submission" date="2019-09" db="EMBL/GenBank/DDBJ databases">
        <authorList>
            <person name="Depoorter E."/>
        </authorList>
    </citation>
    <scope>NUCLEOTIDE SEQUENCE [LARGE SCALE GENOMIC DNA]</scope>
    <source>
        <strain evidence="1">LMG 6863</strain>
    </source>
</reference>
<accession>A0A6P2IWF9</accession>
<name>A0A6P2IWF9_BURL3</name>
<organism evidence="1 2">
    <name type="scientific">Burkholderia lata (strain ATCC 17760 / DSM 23089 / LMG 22485 / NCIMB 9086 / R18194 / 383)</name>
    <dbReference type="NCBI Taxonomy" id="482957"/>
    <lineage>
        <taxon>Bacteria</taxon>
        <taxon>Pseudomonadati</taxon>
        <taxon>Pseudomonadota</taxon>
        <taxon>Betaproteobacteria</taxon>
        <taxon>Burkholderiales</taxon>
        <taxon>Burkholderiaceae</taxon>
        <taxon>Burkholderia</taxon>
        <taxon>Burkholderia cepacia complex</taxon>
    </lineage>
</organism>
<protein>
    <submittedName>
        <fullName evidence="1">Uncharacterized protein</fullName>
    </submittedName>
</protein>
<dbReference type="Proteomes" id="UP000494170">
    <property type="component" value="Unassembled WGS sequence"/>
</dbReference>
<evidence type="ECO:0000313" key="2">
    <source>
        <dbReference type="Proteomes" id="UP000494170"/>
    </source>
</evidence>
<dbReference type="EMBL" id="CABVPY010000007">
    <property type="protein sequence ID" value="VWB33247.1"/>
    <property type="molecule type" value="Genomic_DNA"/>
</dbReference>
<dbReference type="AlphaFoldDB" id="A0A6P2IWF9"/>
<evidence type="ECO:0000313" key="1">
    <source>
        <dbReference type="EMBL" id="VWB33247.1"/>
    </source>
</evidence>
<proteinExistence type="predicted"/>
<sequence length="34" mass="3908">MTDEVLLDSSRLPDGFEKLGSFPDRWNATTSHER</sequence>